<dbReference type="PROSITE" id="PS00460">
    <property type="entry name" value="GLUTATHIONE_PEROXID_1"/>
    <property type="match status" value="1"/>
</dbReference>
<dbReference type="CDD" id="cd00340">
    <property type="entry name" value="GSH_Peroxidase"/>
    <property type="match status" value="1"/>
</dbReference>
<keyword evidence="2 5" id="KW-0575">Peroxidase</keyword>
<gene>
    <name evidence="6" type="ORF">RED65_13082</name>
</gene>
<dbReference type="SUPFAM" id="SSF52833">
    <property type="entry name" value="Thioredoxin-like"/>
    <property type="match status" value="1"/>
</dbReference>
<dbReference type="GO" id="GO:0004601">
    <property type="term" value="F:peroxidase activity"/>
    <property type="evidence" value="ECO:0007669"/>
    <property type="project" value="UniProtKB-KW"/>
</dbReference>
<proteinExistence type="inferred from homology"/>
<dbReference type="EMBL" id="AAQH01000019">
    <property type="protein sequence ID" value="EAT11362.1"/>
    <property type="molecule type" value="Genomic_DNA"/>
</dbReference>
<dbReference type="GO" id="GO:0034599">
    <property type="term" value="P:cellular response to oxidative stress"/>
    <property type="evidence" value="ECO:0007669"/>
    <property type="project" value="TreeGrafter"/>
</dbReference>
<dbReference type="Gene3D" id="3.40.30.10">
    <property type="entry name" value="Glutaredoxin"/>
    <property type="match status" value="1"/>
</dbReference>
<dbReference type="HOGENOM" id="CLU_029507_1_3_6"/>
<evidence type="ECO:0000256" key="3">
    <source>
        <dbReference type="ARBA" id="ARBA00023002"/>
    </source>
</evidence>
<dbReference type="PANTHER" id="PTHR11592">
    <property type="entry name" value="GLUTATHIONE PEROXIDASE"/>
    <property type="match status" value="1"/>
</dbReference>
<dbReference type="PANTHER" id="PTHR11592:SF44">
    <property type="entry name" value="GLUTATHIONE PEROXIDASE"/>
    <property type="match status" value="1"/>
</dbReference>
<dbReference type="RefSeq" id="WP_007018619.1">
    <property type="nucleotide sequence ID" value="NZ_CH724117.1"/>
</dbReference>
<sequence>MLRSTITLAFMIGVTLIVSYQAKAGEDNTKDCPQWLDMTLHKLHSKETVDLCSVVTGHPLLIVNTASHCGYTKQFSGLEALHQDFQDMGLVIIGFPSNSFNQEASSEAKTASVCFKNFGVTFLMSKPVNVRGEDAHPVFKHLNQQRGEPSWNFNKYLVSPNGEVLKRYESSVTPSSQRLRNDIRTQFSL</sequence>
<evidence type="ECO:0000313" key="7">
    <source>
        <dbReference type="Proteomes" id="UP000004263"/>
    </source>
</evidence>
<dbReference type="STRING" id="207949.RED65_13082"/>
<keyword evidence="7" id="KW-1185">Reference proteome</keyword>
<organism evidence="6 7">
    <name type="scientific">Bermanella marisrubri</name>
    <dbReference type="NCBI Taxonomy" id="207949"/>
    <lineage>
        <taxon>Bacteria</taxon>
        <taxon>Pseudomonadati</taxon>
        <taxon>Pseudomonadota</taxon>
        <taxon>Gammaproteobacteria</taxon>
        <taxon>Oceanospirillales</taxon>
        <taxon>Oceanospirillaceae</taxon>
        <taxon>Bermanella</taxon>
    </lineage>
</organism>
<keyword evidence="3 5" id="KW-0560">Oxidoreductase</keyword>
<dbReference type="InterPro" id="IPR000889">
    <property type="entry name" value="Glutathione_peroxidase"/>
</dbReference>
<feature type="active site" evidence="4">
    <location>
        <position position="69"/>
    </location>
</feature>
<dbReference type="PROSITE" id="PS51355">
    <property type="entry name" value="GLUTATHIONE_PEROXID_3"/>
    <property type="match status" value="1"/>
</dbReference>
<evidence type="ECO:0000256" key="4">
    <source>
        <dbReference type="PIRSR" id="PIRSR000303-1"/>
    </source>
</evidence>
<dbReference type="InterPro" id="IPR029759">
    <property type="entry name" value="GPX_AS"/>
</dbReference>
<dbReference type="InterPro" id="IPR036249">
    <property type="entry name" value="Thioredoxin-like_sf"/>
</dbReference>
<accession>Q1MZA4</accession>
<dbReference type="AlphaFoldDB" id="Q1MZA4"/>
<reference evidence="6 7" key="1">
    <citation type="submission" date="2006-03" db="EMBL/GenBank/DDBJ databases">
        <authorList>
            <person name="Pinhassi J."/>
            <person name="Pedros-Alio C."/>
            <person name="Ferriera S."/>
            <person name="Johnson J."/>
            <person name="Kravitz S."/>
            <person name="Halpern A."/>
            <person name="Remington K."/>
            <person name="Beeson K."/>
            <person name="Tran B."/>
            <person name="Rogers Y.-H."/>
            <person name="Friedman R."/>
            <person name="Venter J.C."/>
        </authorList>
    </citation>
    <scope>NUCLEOTIDE SEQUENCE [LARGE SCALE GENOMIC DNA]</scope>
    <source>
        <strain evidence="6 7">RED65</strain>
    </source>
</reference>
<dbReference type="Pfam" id="PF00255">
    <property type="entry name" value="GSHPx"/>
    <property type="match status" value="1"/>
</dbReference>
<comment type="caution">
    <text evidence="6">The sequence shown here is derived from an EMBL/GenBank/DDBJ whole genome shotgun (WGS) entry which is preliminary data.</text>
</comment>
<dbReference type="Proteomes" id="UP000004263">
    <property type="component" value="Unassembled WGS sequence"/>
</dbReference>
<dbReference type="PRINTS" id="PR01011">
    <property type="entry name" value="GLUTPROXDASE"/>
</dbReference>
<dbReference type="OrthoDB" id="9785502at2"/>
<evidence type="ECO:0000313" key="6">
    <source>
        <dbReference type="EMBL" id="EAT11362.1"/>
    </source>
</evidence>
<dbReference type="PIRSF" id="PIRSF000303">
    <property type="entry name" value="Glutathion_perox"/>
    <property type="match status" value="1"/>
</dbReference>
<evidence type="ECO:0000256" key="5">
    <source>
        <dbReference type="RuleBase" id="RU000499"/>
    </source>
</evidence>
<evidence type="ECO:0000256" key="2">
    <source>
        <dbReference type="ARBA" id="ARBA00022559"/>
    </source>
</evidence>
<evidence type="ECO:0000256" key="1">
    <source>
        <dbReference type="ARBA" id="ARBA00006926"/>
    </source>
</evidence>
<name>Q1MZA4_9GAMM</name>
<protein>
    <recommendedName>
        <fullName evidence="5">Glutathione peroxidase</fullName>
    </recommendedName>
</protein>
<comment type="similarity">
    <text evidence="1 5">Belongs to the glutathione peroxidase family.</text>
</comment>